<feature type="binding site" description="in other chain" evidence="6">
    <location>
        <begin position="139"/>
        <end position="147"/>
    </location>
    <ligand>
        <name>5-phospho-alpha-D-ribose 1-diphosphate</name>
        <dbReference type="ChEBI" id="CHEBI:58017"/>
        <note>ligand shared between dimeric partners</note>
    </ligand>
</feature>
<keyword evidence="9" id="KW-1185">Reference proteome</keyword>
<dbReference type="RefSeq" id="WP_184431119.1">
    <property type="nucleotide sequence ID" value="NZ_JACIGI010000002.1"/>
</dbReference>
<evidence type="ECO:0000256" key="1">
    <source>
        <dbReference type="ARBA" id="ARBA00004889"/>
    </source>
</evidence>
<dbReference type="AlphaFoldDB" id="A0A7W6WJF4"/>
<evidence type="ECO:0000256" key="5">
    <source>
        <dbReference type="ARBA" id="ARBA00022975"/>
    </source>
</evidence>
<sequence>MSPDTLALPDRQARHKDAGRLVARILLELGAVNFRPEAPYRLTAGWASPVYIDCRRLIAFPRARRRLIALAQDTLERDAGFEVFDAVAGGETAGIPYAAWLADALDLPMLYVRKKPKGFGRMAQIEGSVAEGARVLLVEDLATDGGSKLVFCNALRDAGTEVSHAFVVFFYGVFPGALKTLEDAGLTLHFLATWWDVLEEAERQGAFPAAAIEGVRAFLHDPVGWSAAHGGRGAEA</sequence>
<comment type="caution">
    <text evidence="6">Lacks conserved residue(s) required for the propagation of feature annotation.</text>
</comment>
<dbReference type="Gene3D" id="3.40.50.2020">
    <property type="match status" value="1"/>
</dbReference>
<comment type="function">
    <text evidence="6">Catalyzes the transfer of a ribosyl phosphate group from 5-phosphoribose 1-diphosphate to orotate, leading to the formation of orotidine monophosphate (OMP).</text>
</comment>
<name>A0A7W6WJF4_9PROT</name>
<dbReference type="CDD" id="cd06223">
    <property type="entry name" value="PRTases_typeI"/>
    <property type="match status" value="1"/>
</dbReference>
<reference evidence="8 9" key="1">
    <citation type="submission" date="2020-08" db="EMBL/GenBank/DDBJ databases">
        <title>Genome sequencing of Purple Non-Sulfur Bacteria from various extreme environments.</title>
        <authorList>
            <person name="Mayer M."/>
        </authorList>
    </citation>
    <scope>NUCLEOTIDE SEQUENCE [LARGE SCALE GENOMIC DNA]</scope>
    <source>
        <strain evidence="8 9">JA135</strain>
    </source>
</reference>
<keyword evidence="5 6" id="KW-0665">Pyrimidine biosynthesis</keyword>
<proteinExistence type="inferred from homology"/>
<dbReference type="GO" id="GO:0000287">
    <property type="term" value="F:magnesium ion binding"/>
    <property type="evidence" value="ECO:0007669"/>
    <property type="project" value="UniProtKB-UniRule"/>
</dbReference>
<protein>
    <recommendedName>
        <fullName evidence="2 6">Orotate phosphoribosyltransferase</fullName>
        <shortName evidence="6">OPRT</shortName>
        <shortName evidence="6">OPRTase</shortName>
        <ecNumber evidence="2 6">2.4.2.10</ecNumber>
    </recommendedName>
</protein>
<evidence type="ECO:0000259" key="7">
    <source>
        <dbReference type="Pfam" id="PF00156"/>
    </source>
</evidence>
<dbReference type="GO" id="GO:0019856">
    <property type="term" value="P:pyrimidine nucleobase biosynthetic process"/>
    <property type="evidence" value="ECO:0007669"/>
    <property type="project" value="TreeGrafter"/>
</dbReference>
<organism evidence="8 9">
    <name type="scientific">Roseospira goensis</name>
    <dbReference type="NCBI Taxonomy" id="391922"/>
    <lineage>
        <taxon>Bacteria</taxon>
        <taxon>Pseudomonadati</taxon>
        <taxon>Pseudomonadota</taxon>
        <taxon>Alphaproteobacteria</taxon>
        <taxon>Rhodospirillales</taxon>
        <taxon>Rhodospirillaceae</taxon>
        <taxon>Roseospira</taxon>
    </lineage>
</organism>
<dbReference type="InterPro" id="IPR023031">
    <property type="entry name" value="OPRT"/>
</dbReference>
<evidence type="ECO:0000313" key="9">
    <source>
        <dbReference type="Proteomes" id="UP000555728"/>
    </source>
</evidence>
<feature type="binding site" evidence="6">
    <location>
        <position position="117"/>
    </location>
    <ligand>
        <name>5-phospho-alpha-D-ribose 1-diphosphate</name>
        <dbReference type="ChEBI" id="CHEBI:58017"/>
        <note>ligand shared between dimeric partners</note>
    </ligand>
</feature>
<dbReference type="PANTHER" id="PTHR19278">
    <property type="entry name" value="OROTATE PHOSPHORIBOSYLTRANSFERASE"/>
    <property type="match status" value="1"/>
</dbReference>
<dbReference type="UniPathway" id="UPA00070">
    <property type="reaction ID" value="UER00119"/>
</dbReference>
<evidence type="ECO:0000256" key="3">
    <source>
        <dbReference type="ARBA" id="ARBA00022676"/>
    </source>
</evidence>
<dbReference type="InterPro" id="IPR029057">
    <property type="entry name" value="PRTase-like"/>
</dbReference>
<dbReference type="PANTHER" id="PTHR19278:SF9">
    <property type="entry name" value="URIDINE 5'-MONOPHOSPHATE SYNTHASE"/>
    <property type="match status" value="1"/>
</dbReference>
<accession>A0A7W6WJF4</accession>
<feature type="binding site" evidence="6">
    <location>
        <position position="143"/>
    </location>
    <ligand>
        <name>orotate</name>
        <dbReference type="ChEBI" id="CHEBI:30839"/>
    </ligand>
</feature>
<dbReference type="EC" id="2.4.2.10" evidence="2 6"/>
<feature type="domain" description="Phosphoribosyltransferase" evidence="7">
    <location>
        <begin position="67"/>
        <end position="169"/>
    </location>
</feature>
<keyword evidence="4 6" id="KW-0808">Transferase</keyword>
<gene>
    <name evidence="6" type="primary">pyrE</name>
    <name evidence="8" type="ORF">GGD88_000346</name>
</gene>
<dbReference type="GO" id="GO:0044205">
    <property type="term" value="P:'de novo' UMP biosynthetic process"/>
    <property type="evidence" value="ECO:0007669"/>
    <property type="project" value="UniProtKB-UniRule"/>
</dbReference>
<dbReference type="NCBIfam" id="NF001729">
    <property type="entry name" value="PRK00455.1-3"/>
    <property type="match status" value="1"/>
</dbReference>
<dbReference type="InterPro" id="IPR000836">
    <property type="entry name" value="PRTase_dom"/>
</dbReference>
<comment type="catalytic activity">
    <reaction evidence="6">
        <text>orotidine 5'-phosphate + diphosphate = orotate + 5-phospho-alpha-D-ribose 1-diphosphate</text>
        <dbReference type="Rhea" id="RHEA:10380"/>
        <dbReference type="ChEBI" id="CHEBI:30839"/>
        <dbReference type="ChEBI" id="CHEBI:33019"/>
        <dbReference type="ChEBI" id="CHEBI:57538"/>
        <dbReference type="ChEBI" id="CHEBI:58017"/>
        <dbReference type="EC" id="2.4.2.10"/>
    </reaction>
</comment>
<keyword evidence="6" id="KW-0460">Magnesium</keyword>
<dbReference type="GO" id="GO:0004588">
    <property type="term" value="F:orotate phosphoribosyltransferase activity"/>
    <property type="evidence" value="ECO:0007669"/>
    <property type="project" value="UniProtKB-UniRule"/>
</dbReference>
<evidence type="ECO:0000256" key="4">
    <source>
        <dbReference type="ARBA" id="ARBA00022679"/>
    </source>
</evidence>
<keyword evidence="3 6" id="KW-0328">Glycosyltransferase</keyword>
<dbReference type="Pfam" id="PF00156">
    <property type="entry name" value="Pribosyltran"/>
    <property type="match status" value="1"/>
</dbReference>
<comment type="similarity">
    <text evidence="6">Belongs to the purine/pyrimidine phosphoribosyltransferase family. PyrE subfamily.</text>
</comment>
<evidence type="ECO:0000256" key="6">
    <source>
        <dbReference type="HAMAP-Rule" id="MF_01208"/>
    </source>
</evidence>
<evidence type="ECO:0000256" key="2">
    <source>
        <dbReference type="ARBA" id="ARBA00011971"/>
    </source>
</evidence>
<comment type="subunit">
    <text evidence="6">Homodimer.</text>
</comment>
<dbReference type="SUPFAM" id="SSF53271">
    <property type="entry name" value="PRTase-like"/>
    <property type="match status" value="1"/>
</dbReference>
<dbReference type="EMBL" id="JACIGI010000002">
    <property type="protein sequence ID" value="MBB4284639.1"/>
    <property type="molecule type" value="Genomic_DNA"/>
</dbReference>
<dbReference type="HAMAP" id="MF_01208">
    <property type="entry name" value="PyrE"/>
    <property type="match status" value="1"/>
</dbReference>
<comment type="cofactor">
    <cofactor evidence="6">
        <name>Mg(2+)</name>
        <dbReference type="ChEBI" id="CHEBI:18420"/>
    </cofactor>
</comment>
<comment type="caution">
    <text evidence="8">The sequence shown here is derived from an EMBL/GenBank/DDBJ whole genome shotgun (WGS) entry which is preliminary data.</text>
</comment>
<feature type="binding site" evidence="6">
    <location>
        <position position="113"/>
    </location>
    <ligand>
        <name>5-phospho-alpha-D-ribose 1-diphosphate</name>
        <dbReference type="ChEBI" id="CHEBI:58017"/>
        <note>ligand shared between dimeric partners</note>
    </ligand>
</feature>
<evidence type="ECO:0000313" key="8">
    <source>
        <dbReference type="EMBL" id="MBB4284639.1"/>
    </source>
</evidence>
<dbReference type="Proteomes" id="UP000555728">
    <property type="component" value="Unassembled WGS sequence"/>
</dbReference>
<comment type="pathway">
    <text evidence="1 6">Pyrimidine metabolism; UMP biosynthesis via de novo pathway; UMP from orotate: step 1/2.</text>
</comment>
<feature type="binding site" description="in other chain" evidence="6">
    <location>
        <position position="114"/>
    </location>
    <ligand>
        <name>5-phospho-alpha-D-ribose 1-diphosphate</name>
        <dbReference type="ChEBI" id="CHEBI:58017"/>
        <note>ligand shared between dimeric partners</note>
    </ligand>
</feature>